<accession>A0ABX2G7D6</accession>
<reference evidence="4 5" key="1">
    <citation type="submission" date="2020-05" db="EMBL/GenBank/DDBJ databases">
        <title>Genomic Encyclopedia of Type Strains, Phase IV (KMG-V): Genome sequencing to study the core and pangenomes of soil and plant-associated prokaryotes.</title>
        <authorList>
            <person name="Whitman W."/>
        </authorList>
    </citation>
    <scope>NUCLEOTIDE SEQUENCE [LARGE SCALE GENOMIC DNA]</scope>
    <source>
        <strain evidence="4 5">C29</strain>
    </source>
</reference>
<dbReference type="EMBL" id="JABSNM010000021">
    <property type="protein sequence ID" value="NRT57940.1"/>
    <property type="molecule type" value="Genomic_DNA"/>
</dbReference>
<dbReference type="SUPFAM" id="SSF53335">
    <property type="entry name" value="S-adenosyl-L-methionine-dependent methyltransferases"/>
    <property type="match status" value="1"/>
</dbReference>
<evidence type="ECO:0000256" key="3">
    <source>
        <dbReference type="ARBA" id="ARBA00022691"/>
    </source>
</evidence>
<sequence>MSVPAPATIAPADAGWRRLLDRAAAPYRGAGRFAWHFARGKLGMDPVFRHLLGHGLIGPRARVVDIGCGQGLLASLLRACGELAREGGWPAEWPAAPAGARVTGIELMSRDVARARAALGGQAPDAVFIEGDMREVPLPACDVVVILDVLHYVPIDAQDRLLARVHSALVPGGRLLLRVGDASQRQGFAVSQWVDRVVTRIRGHQVPPTWGRPLEAWIAALQALGFAVEPRPMSQGTPFANVLLVAERSRR</sequence>
<dbReference type="GO" id="GO:0032259">
    <property type="term" value="P:methylation"/>
    <property type="evidence" value="ECO:0007669"/>
    <property type="project" value="UniProtKB-KW"/>
</dbReference>
<evidence type="ECO:0000256" key="1">
    <source>
        <dbReference type="ARBA" id="ARBA00022603"/>
    </source>
</evidence>
<dbReference type="RefSeq" id="WP_173806973.1">
    <property type="nucleotide sequence ID" value="NZ_JABSNM010000021.1"/>
</dbReference>
<keyword evidence="2" id="KW-0808">Transferase</keyword>
<name>A0ABX2G7D6_9BURK</name>
<evidence type="ECO:0000313" key="5">
    <source>
        <dbReference type="Proteomes" id="UP001516061"/>
    </source>
</evidence>
<comment type="caution">
    <text evidence="4">The sequence shown here is derived from an EMBL/GenBank/DDBJ whole genome shotgun (WGS) entry which is preliminary data.</text>
</comment>
<dbReference type="CDD" id="cd02440">
    <property type="entry name" value="AdoMet_MTases"/>
    <property type="match status" value="1"/>
</dbReference>
<keyword evidence="1 4" id="KW-0489">Methyltransferase</keyword>
<evidence type="ECO:0000256" key="2">
    <source>
        <dbReference type="ARBA" id="ARBA00022679"/>
    </source>
</evidence>
<dbReference type="Pfam" id="PF13489">
    <property type="entry name" value="Methyltransf_23"/>
    <property type="match status" value="1"/>
</dbReference>
<protein>
    <submittedName>
        <fullName evidence="4">SAM-dependent methyltransferase</fullName>
    </submittedName>
</protein>
<dbReference type="InterPro" id="IPR029063">
    <property type="entry name" value="SAM-dependent_MTases_sf"/>
</dbReference>
<gene>
    <name evidence="4" type="ORF">HNQ01_003703</name>
</gene>
<keyword evidence="5" id="KW-1185">Reference proteome</keyword>
<organism evidence="4 5">
    <name type="scientific">Sphaerotilus uruguayifluvii</name>
    <dbReference type="NCBI Taxonomy" id="2735897"/>
    <lineage>
        <taxon>Bacteria</taxon>
        <taxon>Pseudomonadati</taxon>
        <taxon>Pseudomonadota</taxon>
        <taxon>Betaproteobacteria</taxon>
        <taxon>Burkholderiales</taxon>
        <taxon>Sphaerotilaceae</taxon>
        <taxon>Sphaerotilus</taxon>
    </lineage>
</organism>
<dbReference type="GO" id="GO:0008168">
    <property type="term" value="F:methyltransferase activity"/>
    <property type="evidence" value="ECO:0007669"/>
    <property type="project" value="UniProtKB-KW"/>
</dbReference>
<keyword evidence="3" id="KW-0949">S-adenosyl-L-methionine</keyword>
<dbReference type="Proteomes" id="UP001516061">
    <property type="component" value="Unassembled WGS sequence"/>
</dbReference>
<dbReference type="PANTHER" id="PTHR43464">
    <property type="entry name" value="METHYLTRANSFERASE"/>
    <property type="match status" value="1"/>
</dbReference>
<dbReference type="PANTHER" id="PTHR43464:SF19">
    <property type="entry name" value="UBIQUINONE BIOSYNTHESIS O-METHYLTRANSFERASE, MITOCHONDRIAL"/>
    <property type="match status" value="1"/>
</dbReference>
<dbReference type="Gene3D" id="3.40.50.150">
    <property type="entry name" value="Vaccinia Virus protein VP39"/>
    <property type="match status" value="1"/>
</dbReference>
<proteinExistence type="predicted"/>
<evidence type="ECO:0000313" key="4">
    <source>
        <dbReference type="EMBL" id="NRT57940.1"/>
    </source>
</evidence>